<proteinExistence type="predicted"/>
<gene>
    <name evidence="2" type="ORF">Taro_006480</name>
</gene>
<sequence>VHVPADYVGCPDDRVRLPYYTGCSDDRVRLPYYVGCPNDMVRLSPSSVTCPIPFSSRSREPSSNGGGGGPASWTPAMLDFLWRYMFTRLEDLPRARVVWESTAQINFRKSMWEAWDKAAKITGSQDPTACIDYGPVWMRRDYWESLCHRWATRQCQERSQTAKRNRAAHPEKNVNTSGSVSYATHSQKLRHELERAPTFRKLFHQTHKQKGMDDYVKRVLAQFPRPMRTMADRYAEGSPQPGLDLEAWVDAAGGPRKGQVYGFGDSPDTTPVLSSYASSVAPSAYASSSIATPCSGGEDIRTLIQEELSQQLPLHHGAMVE</sequence>
<organism evidence="2 3">
    <name type="scientific">Colocasia esculenta</name>
    <name type="common">Wild taro</name>
    <name type="synonym">Arum esculentum</name>
    <dbReference type="NCBI Taxonomy" id="4460"/>
    <lineage>
        <taxon>Eukaryota</taxon>
        <taxon>Viridiplantae</taxon>
        <taxon>Streptophyta</taxon>
        <taxon>Embryophyta</taxon>
        <taxon>Tracheophyta</taxon>
        <taxon>Spermatophyta</taxon>
        <taxon>Magnoliopsida</taxon>
        <taxon>Liliopsida</taxon>
        <taxon>Araceae</taxon>
        <taxon>Aroideae</taxon>
        <taxon>Colocasieae</taxon>
        <taxon>Colocasia</taxon>
    </lineage>
</organism>
<feature type="region of interest" description="Disordered" evidence="1">
    <location>
        <begin position="158"/>
        <end position="181"/>
    </location>
</feature>
<dbReference type="Proteomes" id="UP000652761">
    <property type="component" value="Unassembled WGS sequence"/>
</dbReference>
<protein>
    <submittedName>
        <fullName evidence="2">Uncharacterized protein</fullName>
    </submittedName>
</protein>
<evidence type="ECO:0000313" key="2">
    <source>
        <dbReference type="EMBL" id="MQL74113.1"/>
    </source>
</evidence>
<keyword evidence="3" id="KW-1185">Reference proteome</keyword>
<name>A0A843TXH0_COLES</name>
<comment type="caution">
    <text evidence="2">The sequence shown here is derived from an EMBL/GenBank/DDBJ whole genome shotgun (WGS) entry which is preliminary data.</text>
</comment>
<reference evidence="2" key="1">
    <citation type="submission" date="2017-07" db="EMBL/GenBank/DDBJ databases">
        <title>Taro Niue Genome Assembly and Annotation.</title>
        <authorList>
            <person name="Atibalentja N."/>
            <person name="Keating K."/>
            <person name="Fields C.J."/>
        </authorList>
    </citation>
    <scope>NUCLEOTIDE SEQUENCE</scope>
    <source>
        <strain evidence="2">Niue_2</strain>
        <tissue evidence="2">Leaf</tissue>
    </source>
</reference>
<dbReference type="EMBL" id="NMUH01000192">
    <property type="protein sequence ID" value="MQL74113.1"/>
    <property type="molecule type" value="Genomic_DNA"/>
</dbReference>
<dbReference type="Pfam" id="PF03004">
    <property type="entry name" value="Transposase_24"/>
    <property type="match status" value="1"/>
</dbReference>
<feature type="non-terminal residue" evidence="2">
    <location>
        <position position="1"/>
    </location>
</feature>
<accession>A0A843TXH0</accession>
<evidence type="ECO:0000256" key="1">
    <source>
        <dbReference type="SAM" id="MobiDB-lite"/>
    </source>
</evidence>
<dbReference type="InterPro" id="IPR004252">
    <property type="entry name" value="Probable_transposase_24"/>
</dbReference>
<dbReference type="AlphaFoldDB" id="A0A843TXH0"/>
<evidence type="ECO:0000313" key="3">
    <source>
        <dbReference type="Proteomes" id="UP000652761"/>
    </source>
</evidence>